<sequence>MSLLFFFLLALFLCNLPPLLAGSYVLAQIA</sequence>
<evidence type="ECO:0000313" key="2">
    <source>
        <dbReference type="Proteomes" id="UP000593573"/>
    </source>
</evidence>
<dbReference type="EMBL" id="JABFAB010000003">
    <property type="protein sequence ID" value="MBA0644168.1"/>
    <property type="molecule type" value="Genomic_DNA"/>
</dbReference>
<dbReference type="AlphaFoldDB" id="A0A7J8U107"/>
<organism evidence="1 2">
    <name type="scientific">Gossypium klotzschianum</name>
    <dbReference type="NCBI Taxonomy" id="34286"/>
    <lineage>
        <taxon>Eukaryota</taxon>
        <taxon>Viridiplantae</taxon>
        <taxon>Streptophyta</taxon>
        <taxon>Embryophyta</taxon>
        <taxon>Tracheophyta</taxon>
        <taxon>Spermatophyta</taxon>
        <taxon>Magnoliopsida</taxon>
        <taxon>eudicotyledons</taxon>
        <taxon>Gunneridae</taxon>
        <taxon>Pentapetalae</taxon>
        <taxon>rosids</taxon>
        <taxon>malvids</taxon>
        <taxon>Malvales</taxon>
        <taxon>Malvaceae</taxon>
        <taxon>Malvoideae</taxon>
        <taxon>Gossypium</taxon>
    </lineage>
</organism>
<evidence type="ECO:0000313" key="1">
    <source>
        <dbReference type="EMBL" id="MBA0644168.1"/>
    </source>
</evidence>
<protein>
    <submittedName>
        <fullName evidence="1">Uncharacterized protein</fullName>
    </submittedName>
</protein>
<proteinExistence type="predicted"/>
<dbReference type="Proteomes" id="UP000593573">
    <property type="component" value="Unassembled WGS sequence"/>
</dbReference>
<name>A0A7J8U107_9ROSI</name>
<keyword evidence="2" id="KW-1185">Reference proteome</keyword>
<comment type="caution">
    <text evidence="1">The sequence shown here is derived from an EMBL/GenBank/DDBJ whole genome shotgun (WGS) entry which is preliminary data.</text>
</comment>
<accession>A0A7J8U107</accession>
<reference evidence="1 2" key="1">
    <citation type="journal article" date="2019" name="Genome Biol. Evol.">
        <title>Insights into the evolution of the New World diploid cottons (Gossypium, subgenus Houzingenia) based on genome sequencing.</title>
        <authorList>
            <person name="Grover C.E."/>
            <person name="Arick M.A. 2nd"/>
            <person name="Thrash A."/>
            <person name="Conover J.L."/>
            <person name="Sanders W.S."/>
            <person name="Peterson D.G."/>
            <person name="Frelichowski J.E."/>
            <person name="Scheffler J.A."/>
            <person name="Scheffler B.E."/>
            <person name="Wendel J.F."/>
        </authorList>
    </citation>
    <scope>NUCLEOTIDE SEQUENCE [LARGE SCALE GENOMIC DNA]</scope>
    <source>
        <strain evidence="1">57</strain>
        <tissue evidence="1">Leaf</tissue>
    </source>
</reference>
<gene>
    <name evidence="1" type="ORF">Goklo_028369</name>
</gene>